<proteinExistence type="predicted"/>
<organism evidence="1 2">
    <name type="scientific">Paraburkholderia elongata</name>
    <dbReference type="NCBI Taxonomy" id="2675747"/>
    <lineage>
        <taxon>Bacteria</taxon>
        <taxon>Pseudomonadati</taxon>
        <taxon>Pseudomonadota</taxon>
        <taxon>Betaproteobacteria</taxon>
        <taxon>Burkholderiales</taxon>
        <taxon>Burkholderiaceae</taxon>
        <taxon>Paraburkholderia</taxon>
    </lineage>
</organism>
<dbReference type="Proteomes" id="UP000655523">
    <property type="component" value="Unassembled WGS sequence"/>
</dbReference>
<dbReference type="RefSeq" id="WP_172159935.1">
    <property type="nucleotide sequence ID" value="NZ_WOEZ01000009.1"/>
</dbReference>
<keyword evidence="2" id="KW-1185">Reference proteome</keyword>
<dbReference type="AlphaFoldDB" id="A0A972NHD0"/>
<dbReference type="EMBL" id="WOEZ01000009">
    <property type="protein sequence ID" value="NPT53373.1"/>
    <property type="molecule type" value="Genomic_DNA"/>
</dbReference>
<reference evidence="1 2" key="1">
    <citation type="submission" date="2019-11" db="EMBL/GenBank/DDBJ databases">
        <title>Metabolism of dissolved organic matter in forest soils.</title>
        <authorList>
            <person name="Cyle K.T."/>
            <person name="Wilhelm R.C."/>
            <person name="Martinez C.E."/>
        </authorList>
    </citation>
    <scope>NUCLEOTIDE SEQUENCE [LARGE SCALE GENOMIC DNA]</scope>
    <source>
        <strain evidence="1 2">5N</strain>
    </source>
</reference>
<accession>A0A972NHD0</accession>
<gene>
    <name evidence="1" type="ORF">GNZ13_01770</name>
</gene>
<sequence>MQFTFPELDWKENMPVIRIAVADDDPDSACYAAAVMAATLAQASEPLPPLPAQGKWSKPEKTLPENPKRLTLKQHVFPVRSIERFVDQSGRVSVFDMLRVKEHPARPEDILFCARRAWDQRTEAGITQIENKFQEVVQPIIEGQVNTIAPEHKPAIDSMFALWVMRTHFRGLAAQELQLFGVRGYDLTKAHEEHLESTDRLFVRRGGKVPARQINGAQLQLRVSSYTRDLAAALNGLGVVHAQAGEFIVPDVPTLKIAAFIPLSPTLALIGAVPDGDVVEQTVAEVNSALKAGSREYYFARDLSKCPFFATSPSTDANVPADSVQRIT</sequence>
<protein>
    <submittedName>
        <fullName evidence="1">Uncharacterized protein</fullName>
    </submittedName>
</protein>
<evidence type="ECO:0000313" key="2">
    <source>
        <dbReference type="Proteomes" id="UP000655523"/>
    </source>
</evidence>
<evidence type="ECO:0000313" key="1">
    <source>
        <dbReference type="EMBL" id="NPT53373.1"/>
    </source>
</evidence>
<name>A0A972NHD0_9BURK</name>
<comment type="caution">
    <text evidence="1">The sequence shown here is derived from an EMBL/GenBank/DDBJ whole genome shotgun (WGS) entry which is preliminary data.</text>
</comment>